<dbReference type="Proteomes" id="UP000184066">
    <property type="component" value="Unassembled WGS sequence"/>
</dbReference>
<dbReference type="GO" id="GO:0008673">
    <property type="term" value="F:2-dehydro-3-deoxygluconokinase activity"/>
    <property type="evidence" value="ECO:0007669"/>
    <property type="project" value="TreeGrafter"/>
</dbReference>
<keyword evidence="2" id="KW-0808">Transferase</keyword>
<evidence type="ECO:0000259" key="4">
    <source>
        <dbReference type="Pfam" id="PF00294"/>
    </source>
</evidence>
<dbReference type="OrthoDB" id="9776822at2"/>
<reference evidence="5 6" key="1">
    <citation type="submission" date="2016-12" db="EMBL/GenBank/DDBJ databases">
        <authorList>
            <person name="Song W.-J."/>
            <person name="Kurnit D.M."/>
        </authorList>
    </citation>
    <scope>NUCLEOTIDE SEQUENCE [LARGE SCALE GENOMIC DNA]</scope>
    <source>
        <strain evidence="5 6">CGMCC 1.10808</strain>
    </source>
</reference>
<feature type="domain" description="Carbohydrate kinase PfkB" evidence="4">
    <location>
        <begin position="15"/>
        <end position="309"/>
    </location>
</feature>
<keyword evidence="6" id="KW-1185">Reference proteome</keyword>
<dbReference type="STRING" id="1189325.SAMN04488119_102167"/>
<dbReference type="RefSeq" id="WP_072745916.1">
    <property type="nucleotide sequence ID" value="NZ_FOHL01000002.1"/>
</dbReference>
<evidence type="ECO:0000256" key="2">
    <source>
        <dbReference type="ARBA" id="ARBA00022679"/>
    </source>
</evidence>
<dbReference type="PROSITE" id="PS00584">
    <property type="entry name" value="PFKB_KINASES_2"/>
    <property type="match status" value="1"/>
</dbReference>
<evidence type="ECO:0000256" key="1">
    <source>
        <dbReference type="ARBA" id="ARBA00010688"/>
    </source>
</evidence>
<evidence type="ECO:0000256" key="3">
    <source>
        <dbReference type="ARBA" id="ARBA00022777"/>
    </source>
</evidence>
<dbReference type="Pfam" id="PF00294">
    <property type="entry name" value="PfkB"/>
    <property type="match status" value="1"/>
</dbReference>
<evidence type="ECO:0000313" key="5">
    <source>
        <dbReference type="EMBL" id="SHN51678.1"/>
    </source>
</evidence>
<sequence>MIFFDAPSANAPARRLVSVGECMLELAPDARPGLLRKGFAGDAFNTAWYAWRLRPDWAVRFVSRVGQDRPSDEMLAFMRAAGIETGHVLRCAARSIGVYMIWLEAGERSFSYWRERSAARLLAQEPDALDRAFADADLVYLSGITLAILEGPGRENLFAALERARARGAAVAFDPNIRPRLWPDAALMRQSVMRAAGLADIVLPSFDDEAAAFGDPDPQASAARYADAGARIVVVKNGGGPVAHLCEGRAGRTAPPPAGRIVDTTSAGDSFNAAFLAGLDHAADIETRILAATRVANQVIARKGALAPVDAGRWRRDLGMPEGAPAIDGGEQ</sequence>
<dbReference type="GO" id="GO:0005829">
    <property type="term" value="C:cytosol"/>
    <property type="evidence" value="ECO:0007669"/>
    <property type="project" value="TreeGrafter"/>
</dbReference>
<dbReference type="InterPro" id="IPR011611">
    <property type="entry name" value="PfkB_dom"/>
</dbReference>
<name>A0A1M7RZR6_9RHOB</name>
<keyword evidence="3 5" id="KW-0418">Kinase</keyword>
<gene>
    <name evidence="5" type="ORF">SAMN05216200_101351</name>
</gene>
<dbReference type="Gene3D" id="3.40.1190.20">
    <property type="match status" value="1"/>
</dbReference>
<organism evidence="5 6">
    <name type="scientific">Oceanicella actignis</name>
    <dbReference type="NCBI Taxonomy" id="1189325"/>
    <lineage>
        <taxon>Bacteria</taxon>
        <taxon>Pseudomonadati</taxon>
        <taxon>Pseudomonadota</taxon>
        <taxon>Alphaproteobacteria</taxon>
        <taxon>Rhodobacterales</taxon>
        <taxon>Paracoccaceae</taxon>
        <taxon>Oceanicella</taxon>
    </lineage>
</organism>
<dbReference type="PANTHER" id="PTHR43085">
    <property type="entry name" value="HEXOKINASE FAMILY MEMBER"/>
    <property type="match status" value="1"/>
</dbReference>
<evidence type="ECO:0000313" key="6">
    <source>
        <dbReference type="Proteomes" id="UP000184066"/>
    </source>
</evidence>
<dbReference type="InterPro" id="IPR029056">
    <property type="entry name" value="Ribokinase-like"/>
</dbReference>
<dbReference type="GO" id="GO:0006974">
    <property type="term" value="P:DNA damage response"/>
    <property type="evidence" value="ECO:0007669"/>
    <property type="project" value="TreeGrafter"/>
</dbReference>
<dbReference type="PANTHER" id="PTHR43085:SF15">
    <property type="entry name" value="2-DEHYDRO-3-DEOXYGLUCONOKINASE"/>
    <property type="match status" value="1"/>
</dbReference>
<dbReference type="GO" id="GO:0019698">
    <property type="term" value="P:D-galacturonate catabolic process"/>
    <property type="evidence" value="ECO:0007669"/>
    <property type="project" value="TreeGrafter"/>
</dbReference>
<dbReference type="InterPro" id="IPR002173">
    <property type="entry name" value="Carboh/pur_kinase_PfkB_CS"/>
</dbReference>
<dbReference type="SUPFAM" id="SSF53613">
    <property type="entry name" value="Ribokinase-like"/>
    <property type="match status" value="1"/>
</dbReference>
<protein>
    <submittedName>
        <fullName evidence="5">2-dehydro-3-deoxygluconokinase</fullName>
    </submittedName>
</protein>
<dbReference type="CDD" id="cd01166">
    <property type="entry name" value="KdgK"/>
    <property type="match status" value="1"/>
</dbReference>
<dbReference type="InterPro" id="IPR050306">
    <property type="entry name" value="PfkB_Carbo_kinase"/>
</dbReference>
<proteinExistence type="inferred from homology"/>
<comment type="similarity">
    <text evidence="1">Belongs to the carbohydrate kinase PfkB family.</text>
</comment>
<dbReference type="GO" id="GO:0042840">
    <property type="term" value="P:D-glucuronate catabolic process"/>
    <property type="evidence" value="ECO:0007669"/>
    <property type="project" value="TreeGrafter"/>
</dbReference>
<dbReference type="EMBL" id="FRDL01000001">
    <property type="protein sequence ID" value="SHN51678.1"/>
    <property type="molecule type" value="Genomic_DNA"/>
</dbReference>
<accession>A0A1M7RZR6</accession>
<dbReference type="AlphaFoldDB" id="A0A1M7RZR6"/>